<sequence>MKLTIRDARRNASRPRALHVPHRRDASRRDTQVDEAERGRRGMDVGTSVDLLSQQADAHVKVAVVSHVAALLTNGTSTAVGRGGEAGTENVEGEGVPSRLDAEIDASSWRRTWRALDEFGTDRPDSTSRGGRVSPCRSLVLSPCLPFSPFTSLLSRALSPPIPPPPYLSLYRQCTHRYPPAALAPEGTQCRALRAVYLACAAYTANVLDNAFERLGYEEREAPFGR</sequence>
<accession>A0A8H6Y482</accession>
<dbReference type="InterPro" id="IPR038261">
    <property type="entry name" value="GPP34-like_sf"/>
</dbReference>
<keyword evidence="3" id="KW-1185">Reference proteome</keyword>
<feature type="compositionally biased region" description="Basic and acidic residues" evidence="1">
    <location>
        <begin position="23"/>
        <end position="42"/>
    </location>
</feature>
<feature type="compositionally biased region" description="Basic and acidic residues" evidence="1">
    <location>
        <begin position="1"/>
        <end position="10"/>
    </location>
</feature>
<organism evidence="2 3">
    <name type="scientific">Mycena sanguinolenta</name>
    <dbReference type="NCBI Taxonomy" id="230812"/>
    <lineage>
        <taxon>Eukaryota</taxon>
        <taxon>Fungi</taxon>
        <taxon>Dikarya</taxon>
        <taxon>Basidiomycota</taxon>
        <taxon>Agaricomycotina</taxon>
        <taxon>Agaricomycetes</taxon>
        <taxon>Agaricomycetidae</taxon>
        <taxon>Agaricales</taxon>
        <taxon>Marasmiineae</taxon>
        <taxon>Mycenaceae</taxon>
        <taxon>Mycena</taxon>
    </lineage>
</organism>
<comment type="caution">
    <text evidence="2">The sequence shown here is derived from an EMBL/GenBank/DDBJ whole genome shotgun (WGS) entry which is preliminary data.</text>
</comment>
<dbReference type="AlphaFoldDB" id="A0A8H6Y482"/>
<feature type="region of interest" description="Disordered" evidence="1">
    <location>
        <begin position="1"/>
        <end position="42"/>
    </location>
</feature>
<dbReference type="Proteomes" id="UP000623467">
    <property type="component" value="Unassembled WGS sequence"/>
</dbReference>
<evidence type="ECO:0000313" key="2">
    <source>
        <dbReference type="EMBL" id="KAF7351604.1"/>
    </source>
</evidence>
<evidence type="ECO:0000256" key="1">
    <source>
        <dbReference type="SAM" id="MobiDB-lite"/>
    </source>
</evidence>
<proteinExistence type="predicted"/>
<evidence type="ECO:0000313" key="3">
    <source>
        <dbReference type="Proteomes" id="UP000623467"/>
    </source>
</evidence>
<dbReference type="Gene3D" id="1.10.3630.10">
    <property type="entry name" value="yeast vps74-n-term truncation variant domain like"/>
    <property type="match status" value="1"/>
</dbReference>
<dbReference type="OrthoDB" id="3041912at2759"/>
<reference evidence="2" key="1">
    <citation type="submission" date="2020-05" db="EMBL/GenBank/DDBJ databases">
        <title>Mycena genomes resolve the evolution of fungal bioluminescence.</title>
        <authorList>
            <person name="Tsai I.J."/>
        </authorList>
    </citation>
    <scope>NUCLEOTIDE SEQUENCE</scope>
    <source>
        <strain evidence="2">160909Yilan</strain>
    </source>
</reference>
<feature type="region of interest" description="Disordered" evidence="1">
    <location>
        <begin position="77"/>
        <end position="96"/>
    </location>
</feature>
<name>A0A8H6Y482_9AGAR</name>
<protein>
    <submittedName>
        <fullName evidence="2">Vacuolar protein sorting-associated protein 74</fullName>
    </submittedName>
</protein>
<feature type="compositionally biased region" description="Basic residues" evidence="1">
    <location>
        <begin position="11"/>
        <end position="22"/>
    </location>
</feature>
<dbReference type="EMBL" id="JACAZH010000013">
    <property type="protein sequence ID" value="KAF7351604.1"/>
    <property type="molecule type" value="Genomic_DNA"/>
</dbReference>
<gene>
    <name evidence="2" type="ORF">MSAN_01592900</name>
</gene>